<sequence>MATADQVKALVKSHADGDDTRFYSVALQVAAGAARNGHGRFAQELKDLVDSLRQGSGRTGAKGRLVAVAQPRGELAQLLTVSYPELVLADMALSPDVMNRLERVILEQRQAGKLHSFGFQPVRRLLLTGAPGTGKTMSAKVLAGELRLPLFVIRLDGLITKFMGETAAKLRLVFDALSETRGVYLFDEVDALAGERANGNDVGEIRRVLNSFLQFLEGHSSESLLIAATNHPQLLDRAMFRRFDTVIEYPLPDSAVARRVIKNRLATVEVTRLNWAKIDHAAAGLSQGEVTIAAELAAKDAILTGGGPVTTAALCQALEARKPDRTS</sequence>
<organism evidence="2 3">
    <name type="scientific">Saccharothrix mutabilis subsp. mutabilis</name>
    <dbReference type="NCBI Taxonomy" id="66855"/>
    <lineage>
        <taxon>Bacteria</taxon>
        <taxon>Bacillati</taxon>
        <taxon>Actinomycetota</taxon>
        <taxon>Actinomycetes</taxon>
        <taxon>Pseudonocardiales</taxon>
        <taxon>Pseudonocardiaceae</taxon>
        <taxon>Saccharothrix</taxon>
    </lineage>
</organism>
<dbReference type="InterPro" id="IPR003593">
    <property type="entry name" value="AAA+_ATPase"/>
</dbReference>
<dbReference type="Proteomes" id="UP001500416">
    <property type="component" value="Unassembled WGS sequence"/>
</dbReference>
<keyword evidence="2" id="KW-0547">Nucleotide-binding</keyword>
<gene>
    <name evidence="2" type="ORF">GCM10010492_66800</name>
</gene>
<reference evidence="2 3" key="1">
    <citation type="journal article" date="2019" name="Int. J. Syst. Evol. Microbiol.">
        <title>The Global Catalogue of Microorganisms (GCM) 10K type strain sequencing project: providing services to taxonomists for standard genome sequencing and annotation.</title>
        <authorList>
            <consortium name="The Broad Institute Genomics Platform"/>
            <consortium name="The Broad Institute Genome Sequencing Center for Infectious Disease"/>
            <person name="Wu L."/>
            <person name="Ma J."/>
        </authorList>
    </citation>
    <scope>NUCLEOTIDE SEQUENCE [LARGE SCALE GENOMIC DNA]</scope>
    <source>
        <strain evidence="2 3">JCM 3380</strain>
    </source>
</reference>
<evidence type="ECO:0000313" key="3">
    <source>
        <dbReference type="Proteomes" id="UP001500416"/>
    </source>
</evidence>
<evidence type="ECO:0000313" key="2">
    <source>
        <dbReference type="EMBL" id="GAA0256519.1"/>
    </source>
</evidence>
<comment type="caution">
    <text evidence="2">The sequence shown here is derived from an EMBL/GenBank/DDBJ whole genome shotgun (WGS) entry which is preliminary data.</text>
</comment>
<dbReference type="EMBL" id="BAAABU010000025">
    <property type="protein sequence ID" value="GAA0256519.1"/>
    <property type="molecule type" value="Genomic_DNA"/>
</dbReference>
<dbReference type="InterPro" id="IPR003959">
    <property type="entry name" value="ATPase_AAA_core"/>
</dbReference>
<name>A0ABN0UNJ8_9PSEU</name>
<keyword evidence="3" id="KW-1185">Reference proteome</keyword>
<dbReference type="Gene3D" id="3.40.50.300">
    <property type="entry name" value="P-loop containing nucleotide triphosphate hydrolases"/>
    <property type="match status" value="1"/>
</dbReference>
<feature type="domain" description="AAA+ ATPase" evidence="1">
    <location>
        <begin position="121"/>
        <end position="253"/>
    </location>
</feature>
<dbReference type="RefSeq" id="WP_343938518.1">
    <property type="nucleotide sequence ID" value="NZ_BAAABU010000025.1"/>
</dbReference>
<dbReference type="CDD" id="cd19481">
    <property type="entry name" value="RecA-like_protease"/>
    <property type="match status" value="1"/>
</dbReference>
<protein>
    <submittedName>
        <fullName evidence="2">ATP-binding protein</fullName>
    </submittedName>
</protein>
<dbReference type="SMART" id="SM00382">
    <property type="entry name" value="AAA"/>
    <property type="match status" value="1"/>
</dbReference>
<accession>A0ABN0UNJ8</accession>
<dbReference type="Pfam" id="PF00004">
    <property type="entry name" value="AAA"/>
    <property type="match status" value="1"/>
</dbReference>
<proteinExistence type="predicted"/>
<dbReference type="SUPFAM" id="SSF52540">
    <property type="entry name" value="P-loop containing nucleoside triphosphate hydrolases"/>
    <property type="match status" value="1"/>
</dbReference>
<dbReference type="PANTHER" id="PTHR23074:SF83">
    <property type="entry name" value="VACUOLAR PROTEIN SORTING-ASSOCIATED PROTEIN 4A"/>
    <property type="match status" value="1"/>
</dbReference>
<dbReference type="InterPro" id="IPR027417">
    <property type="entry name" value="P-loop_NTPase"/>
</dbReference>
<evidence type="ECO:0000259" key="1">
    <source>
        <dbReference type="SMART" id="SM00382"/>
    </source>
</evidence>
<dbReference type="GO" id="GO:0005524">
    <property type="term" value="F:ATP binding"/>
    <property type="evidence" value="ECO:0007669"/>
    <property type="project" value="UniProtKB-KW"/>
</dbReference>
<dbReference type="PANTHER" id="PTHR23074">
    <property type="entry name" value="AAA DOMAIN-CONTAINING"/>
    <property type="match status" value="1"/>
</dbReference>
<keyword evidence="2" id="KW-0067">ATP-binding</keyword>
<dbReference type="InterPro" id="IPR050304">
    <property type="entry name" value="MT-severing_AAA_ATPase"/>
</dbReference>